<gene>
    <name evidence="2" type="ORF">CONPUDRAFT_160047</name>
</gene>
<dbReference type="Proteomes" id="UP000053558">
    <property type="component" value="Unassembled WGS sequence"/>
</dbReference>
<name>R7SF18_CONPW</name>
<reference evidence="3" key="1">
    <citation type="journal article" date="2012" name="Science">
        <title>The Paleozoic origin of enzymatic lignin decomposition reconstructed from 31 fungal genomes.</title>
        <authorList>
            <person name="Floudas D."/>
            <person name="Binder M."/>
            <person name="Riley R."/>
            <person name="Barry K."/>
            <person name="Blanchette R.A."/>
            <person name="Henrissat B."/>
            <person name="Martinez A.T."/>
            <person name="Otillar R."/>
            <person name="Spatafora J.W."/>
            <person name="Yadav J.S."/>
            <person name="Aerts A."/>
            <person name="Benoit I."/>
            <person name="Boyd A."/>
            <person name="Carlson A."/>
            <person name="Copeland A."/>
            <person name="Coutinho P.M."/>
            <person name="de Vries R.P."/>
            <person name="Ferreira P."/>
            <person name="Findley K."/>
            <person name="Foster B."/>
            <person name="Gaskell J."/>
            <person name="Glotzer D."/>
            <person name="Gorecki P."/>
            <person name="Heitman J."/>
            <person name="Hesse C."/>
            <person name="Hori C."/>
            <person name="Igarashi K."/>
            <person name="Jurgens J.A."/>
            <person name="Kallen N."/>
            <person name="Kersten P."/>
            <person name="Kohler A."/>
            <person name="Kuees U."/>
            <person name="Kumar T.K.A."/>
            <person name="Kuo A."/>
            <person name="LaButti K."/>
            <person name="Larrondo L.F."/>
            <person name="Lindquist E."/>
            <person name="Ling A."/>
            <person name="Lombard V."/>
            <person name="Lucas S."/>
            <person name="Lundell T."/>
            <person name="Martin R."/>
            <person name="McLaughlin D.J."/>
            <person name="Morgenstern I."/>
            <person name="Morin E."/>
            <person name="Murat C."/>
            <person name="Nagy L.G."/>
            <person name="Nolan M."/>
            <person name="Ohm R.A."/>
            <person name="Patyshakuliyeva A."/>
            <person name="Rokas A."/>
            <person name="Ruiz-Duenas F.J."/>
            <person name="Sabat G."/>
            <person name="Salamov A."/>
            <person name="Samejima M."/>
            <person name="Schmutz J."/>
            <person name="Slot J.C."/>
            <person name="St John F."/>
            <person name="Stenlid J."/>
            <person name="Sun H."/>
            <person name="Sun S."/>
            <person name="Syed K."/>
            <person name="Tsang A."/>
            <person name="Wiebenga A."/>
            <person name="Young D."/>
            <person name="Pisabarro A."/>
            <person name="Eastwood D.C."/>
            <person name="Martin F."/>
            <person name="Cullen D."/>
            <person name="Grigoriev I.V."/>
            <person name="Hibbett D.S."/>
        </authorList>
    </citation>
    <scope>NUCLEOTIDE SEQUENCE [LARGE SCALE GENOMIC DNA]</scope>
    <source>
        <strain evidence="3">RWD-64-598 SS2</strain>
    </source>
</reference>
<evidence type="ECO:0000313" key="2">
    <source>
        <dbReference type="EMBL" id="EIW74337.1"/>
    </source>
</evidence>
<keyword evidence="3" id="KW-1185">Reference proteome</keyword>
<dbReference type="EMBL" id="JH711592">
    <property type="protein sequence ID" value="EIW74337.1"/>
    <property type="molecule type" value="Genomic_DNA"/>
</dbReference>
<evidence type="ECO:0000313" key="3">
    <source>
        <dbReference type="Proteomes" id="UP000053558"/>
    </source>
</evidence>
<evidence type="ECO:0000256" key="1">
    <source>
        <dbReference type="SAM" id="MobiDB-lite"/>
    </source>
</evidence>
<feature type="region of interest" description="Disordered" evidence="1">
    <location>
        <begin position="80"/>
        <end position="113"/>
    </location>
</feature>
<dbReference type="AlphaFoldDB" id="R7SF18"/>
<accession>R7SF18</accession>
<protein>
    <submittedName>
        <fullName evidence="2">Uncharacterized protein</fullName>
    </submittedName>
</protein>
<dbReference type="KEGG" id="cput:CONPUDRAFT_160047"/>
<proteinExistence type="predicted"/>
<sequence length="113" mass="12243">MPPDFLPVHTLYSNCGMFPASTPLLDNRIRTKLAFPLDLGSPSGPLDFAIGYKFSFLTEAKLQSAIRNLQASSAPTLVCGMPGLQEQGESARPRGPQHVQSQPPARRSAIMPH</sequence>
<dbReference type="RefSeq" id="XP_007775359.1">
    <property type="nucleotide sequence ID" value="XM_007777169.1"/>
</dbReference>
<dbReference type="GeneID" id="19204227"/>
<organism evidence="2 3">
    <name type="scientific">Coniophora puteana (strain RWD-64-598)</name>
    <name type="common">Brown rot fungus</name>
    <dbReference type="NCBI Taxonomy" id="741705"/>
    <lineage>
        <taxon>Eukaryota</taxon>
        <taxon>Fungi</taxon>
        <taxon>Dikarya</taxon>
        <taxon>Basidiomycota</taxon>
        <taxon>Agaricomycotina</taxon>
        <taxon>Agaricomycetes</taxon>
        <taxon>Agaricomycetidae</taxon>
        <taxon>Boletales</taxon>
        <taxon>Coniophorineae</taxon>
        <taxon>Coniophoraceae</taxon>
        <taxon>Coniophora</taxon>
    </lineage>
</organism>